<evidence type="ECO:0000313" key="2">
    <source>
        <dbReference type="EMBL" id="MDU9005049.1"/>
    </source>
</evidence>
<dbReference type="Proteomes" id="UP001255416">
    <property type="component" value="Unassembled WGS sequence"/>
</dbReference>
<gene>
    <name evidence="2" type="ORF">QO231_14445</name>
</gene>
<dbReference type="PANTHER" id="PTHR42160:SF1">
    <property type="entry name" value="URACIL-DNA GLYCOSYLASE SUPERFAMILY PROTEIN"/>
    <property type="match status" value="1"/>
</dbReference>
<comment type="caution">
    <text evidence="2">The sequence shown here is derived from an EMBL/GenBank/DDBJ whole genome shotgun (WGS) entry which is preliminary data.</text>
</comment>
<feature type="domain" description="Uracil-DNA glycosylase-like" evidence="1">
    <location>
        <begin position="40"/>
        <end position="196"/>
    </location>
</feature>
<dbReference type="RefSeq" id="WP_316777691.1">
    <property type="nucleotide sequence ID" value="NZ_JASMWN010000011.1"/>
</dbReference>
<accession>A0ABU3VFU4</accession>
<dbReference type="SUPFAM" id="SSF52141">
    <property type="entry name" value="Uracil-DNA glycosylase-like"/>
    <property type="match status" value="1"/>
</dbReference>
<dbReference type="CDD" id="cd10033">
    <property type="entry name" value="UDG_like"/>
    <property type="match status" value="1"/>
</dbReference>
<dbReference type="PANTHER" id="PTHR42160">
    <property type="entry name" value="URACIL-DNA GLYCOSYLASE SUPERFAMILY PROTEIN"/>
    <property type="match status" value="1"/>
</dbReference>
<name>A0ABU3VFU4_9RHOB</name>
<evidence type="ECO:0000259" key="1">
    <source>
        <dbReference type="SMART" id="SM00986"/>
    </source>
</evidence>
<reference evidence="3" key="1">
    <citation type="submission" date="2023-05" db="EMBL/GenBank/DDBJ databases">
        <title>Sedimentitalea sp. nov. JM2-8.</title>
        <authorList>
            <person name="Huang J."/>
        </authorList>
    </citation>
    <scope>NUCLEOTIDE SEQUENCE [LARGE SCALE GENOMIC DNA]</scope>
    <source>
        <strain evidence="3">KHS03</strain>
    </source>
</reference>
<dbReference type="Pfam" id="PF03167">
    <property type="entry name" value="UDG"/>
    <property type="match status" value="1"/>
</dbReference>
<proteinExistence type="predicted"/>
<dbReference type="SMART" id="SM00987">
    <property type="entry name" value="UreE_C"/>
    <property type="match status" value="1"/>
</dbReference>
<dbReference type="Gene3D" id="3.40.470.10">
    <property type="entry name" value="Uracil-DNA glycosylase-like domain"/>
    <property type="match status" value="1"/>
</dbReference>
<evidence type="ECO:0000313" key="3">
    <source>
        <dbReference type="Proteomes" id="UP001255416"/>
    </source>
</evidence>
<dbReference type="SMART" id="SM00986">
    <property type="entry name" value="UDG"/>
    <property type="match status" value="1"/>
</dbReference>
<dbReference type="InterPro" id="IPR036895">
    <property type="entry name" value="Uracil-DNA_glycosylase-like_sf"/>
</dbReference>
<protein>
    <submittedName>
        <fullName evidence="2">Uracil-DNA glycosylase family protein</fullName>
    </submittedName>
</protein>
<dbReference type="EMBL" id="JASMWN010000011">
    <property type="protein sequence ID" value="MDU9005049.1"/>
    <property type="molecule type" value="Genomic_DNA"/>
</dbReference>
<dbReference type="InterPro" id="IPR005122">
    <property type="entry name" value="Uracil-DNA_glycosylase-like"/>
</dbReference>
<dbReference type="InterPro" id="IPR047124">
    <property type="entry name" value="HI_0220.2"/>
</dbReference>
<organism evidence="2 3">
    <name type="scientific">Sedimentitalea todarodis</name>
    <dbReference type="NCBI Taxonomy" id="1631240"/>
    <lineage>
        <taxon>Bacteria</taxon>
        <taxon>Pseudomonadati</taxon>
        <taxon>Pseudomonadota</taxon>
        <taxon>Alphaproteobacteria</taxon>
        <taxon>Rhodobacterales</taxon>
        <taxon>Paracoccaceae</taxon>
        <taxon>Sedimentitalea</taxon>
    </lineage>
</organism>
<keyword evidence="3" id="KW-1185">Reference proteome</keyword>
<sequence length="204" mass="23011">MAKLSGDTNEALPLVERIAGCTLCADRFAATAIGHQPRPVVWFRPGARLLIAGQAPGARVHASGRPFTDPSGDRLRDWLGIDAATFYDLDRVAVVPMAFCFPGYDTRNADLPPPPICARTWRRDVMDLLREVRLTILVGGHAQKWHLETRQPVTRVVEGWRDHAPRVFPLPHPSWRNTAWLKKNPWFESDLLPVLRSRVQEVLT</sequence>